<dbReference type="InterPro" id="IPR009003">
    <property type="entry name" value="Peptidase_S1_PA"/>
</dbReference>
<reference evidence="5 6" key="1">
    <citation type="submission" date="2018-04" db="EMBL/GenBank/DDBJ databases">
        <title>Complete genome sequence of Hydrogenophilus thermoluteolus TH-1.</title>
        <authorList>
            <person name="Arai H."/>
        </authorList>
    </citation>
    <scope>NUCLEOTIDE SEQUENCE [LARGE SCALE GENOMIC DNA]</scope>
    <source>
        <strain evidence="5 6">TH-1</strain>
    </source>
</reference>
<keyword evidence="2" id="KW-0378">Hydrolase</keyword>
<dbReference type="PANTHER" id="PTHR43343:SF3">
    <property type="entry name" value="PROTEASE DO-LIKE 8, CHLOROPLASTIC"/>
    <property type="match status" value="1"/>
</dbReference>
<evidence type="ECO:0000256" key="2">
    <source>
        <dbReference type="ARBA" id="ARBA00022801"/>
    </source>
</evidence>
<dbReference type="AlphaFoldDB" id="A0A2Z6DWX5"/>
<dbReference type="Pfam" id="PF13180">
    <property type="entry name" value="PDZ_2"/>
    <property type="match status" value="1"/>
</dbReference>
<dbReference type="InterPro" id="IPR051201">
    <property type="entry name" value="Chloro_Bact_Ser_Proteases"/>
</dbReference>
<proteinExistence type="predicted"/>
<keyword evidence="3" id="KW-0812">Transmembrane</keyword>
<evidence type="ECO:0000256" key="1">
    <source>
        <dbReference type="ARBA" id="ARBA00022670"/>
    </source>
</evidence>
<feature type="transmembrane region" description="Helical" evidence="3">
    <location>
        <begin position="6"/>
        <end position="27"/>
    </location>
</feature>
<keyword evidence="1" id="KW-0645">Protease</keyword>
<name>A0A2Z6DWX5_HYDTE</name>
<dbReference type="Pfam" id="PF13365">
    <property type="entry name" value="Trypsin_2"/>
    <property type="match status" value="1"/>
</dbReference>
<dbReference type="InterPro" id="IPR001940">
    <property type="entry name" value="Peptidase_S1C"/>
</dbReference>
<protein>
    <submittedName>
        <fullName evidence="5">2-alkenal reductase</fullName>
    </submittedName>
</protein>
<dbReference type="RefSeq" id="WP_119334740.1">
    <property type="nucleotide sequence ID" value="NZ_AP018558.1"/>
</dbReference>
<dbReference type="PROSITE" id="PS50106">
    <property type="entry name" value="PDZ"/>
    <property type="match status" value="1"/>
</dbReference>
<keyword evidence="3" id="KW-1133">Transmembrane helix</keyword>
<dbReference type="PRINTS" id="PR00834">
    <property type="entry name" value="PROTEASES2C"/>
</dbReference>
<dbReference type="EMBL" id="AP018558">
    <property type="protein sequence ID" value="BBD76950.1"/>
    <property type="molecule type" value="Genomic_DNA"/>
</dbReference>
<evidence type="ECO:0000256" key="3">
    <source>
        <dbReference type="SAM" id="Phobius"/>
    </source>
</evidence>
<dbReference type="Gene3D" id="2.30.42.10">
    <property type="match status" value="1"/>
</dbReference>
<dbReference type="KEGG" id="htl:HPTL_0682"/>
<gene>
    <name evidence="5" type="ORF">HPTL_0682</name>
</gene>
<dbReference type="Proteomes" id="UP000262004">
    <property type="component" value="Chromosome"/>
</dbReference>
<sequence>MNGRRLLDIIAYTVLAVAIVGFVLAHLKPEWWLARESVVVVERTAPSATATPQTEKDFRAAARAGMAAVVAVLPDQTQSATAKPLPPNHPQIPLPQPLPSEIGSGVVISADGLIVTNAHVVGKAERVRVRFADGTAASARVIGKDPETDLAVLRLRALSAIPLHPLPFAPDDSYAVGDIVLAIGHPFGVGQSVTMGIISALDRTELGISTFEHFIQTDAAINPGNSGGALVDTAGRLVGINTAIFSQSGGNIGIGFAIPGRVVRPVVAALVRDGRVRRGWLGVQLEPLSEGIDATDQEAARGGVLITEVLPDSPAQRAGITKGDILRAVGNRPVHAIAEALDAVATLPPGEQVTLTLERNGKPLTVAVTIAERPPLE</sequence>
<dbReference type="InterPro" id="IPR036034">
    <property type="entry name" value="PDZ_sf"/>
</dbReference>
<keyword evidence="3" id="KW-0472">Membrane</keyword>
<dbReference type="SUPFAM" id="SSF50156">
    <property type="entry name" value="PDZ domain-like"/>
    <property type="match status" value="1"/>
</dbReference>
<dbReference type="PANTHER" id="PTHR43343">
    <property type="entry name" value="PEPTIDASE S12"/>
    <property type="match status" value="1"/>
</dbReference>
<dbReference type="GO" id="GO:0004252">
    <property type="term" value="F:serine-type endopeptidase activity"/>
    <property type="evidence" value="ECO:0007669"/>
    <property type="project" value="InterPro"/>
</dbReference>
<evidence type="ECO:0000313" key="6">
    <source>
        <dbReference type="Proteomes" id="UP000262004"/>
    </source>
</evidence>
<dbReference type="InterPro" id="IPR001478">
    <property type="entry name" value="PDZ"/>
</dbReference>
<dbReference type="Gene3D" id="2.40.10.120">
    <property type="match status" value="1"/>
</dbReference>
<dbReference type="SUPFAM" id="SSF50494">
    <property type="entry name" value="Trypsin-like serine proteases"/>
    <property type="match status" value="1"/>
</dbReference>
<dbReference type="GO" id="GO:0006508">
    <property type="term" value="P:proteolysis"/>
    <property type="evidence" value="ECO:0007669"/>
    <property type="project" value="UniProtKB-KW"/>
</dbReference>
<organism evidence="5 6">
    <name type="scientific">Hydrogenophilus thermoluteolus</name>
    <name type="common">Pseudomonas hydrogenothermophila</name>
    <dbReference type="NCBI Taxonomy" id="297"/>
    <lineage>
        <taxon>Bacteria</taxon>
        <taxon>Pseudomonadati</taxon>
        <taxon>Pseudomonadota</taxon>
        <taxon>Hydrogenophilia</taxon>
        <taxon>Hydrogenophilales</taxon>
        <taxon>Hydrogenophilaceae</taxon>
        <taxon>Hydrogenophilus</taxon>
    </lineage>
</organism>
<accession>A0A2Z6DWX5</accession>
<keyword evidence="6" id="KW-1185">Reference proteome</keyword>
<dbReference type="SMART" id="SM00228">
    <property type="entry name" value="PDZ"/>
    <property type="match status" value="1"/>
</dbReference>
<evidence type="ECO:0000259" key="4">
    <source>
        <dbReference type="PROSITE" id="PS50106"/>
    </source>
</evidence>
<feature type="domain" description="PDZ" evidence="4">
    <location>
        <begin position="270"/>
        <end position="361"/>
    </location>
</feature>
<dbReference type="OrthoDB" id="5288180at2"/>
<evidence type="ECO:0000313" key="5">
    <source>
        <dbReference type="EMBL" id="BBD76950.1"/>
    </source>
</evidence>